<dbReference type="EMBL" id="QTSX02002582">
    <property type="protein sequence ID" value="KAJ9075224.1"/>
    <property type="molecule type" value="Genomic_DNA"/>
</dbReference>
<protein>
    <submittedName>
        <fullName evidence="1">Uncharacterized protein</fullName>
    </submittedName>
</protein>
<proteinExistence type="predicted"/>
<evidence type="ECO:0000313" key="1">
    <source>
        <dbReference type="EMBL" id="KAJ9075224.1"/>
    </source>
</evidence>
<name>A0ACC2TKU6_9FUNG</name>
<organism evidence="1 2">
    <name type="scientific">Entomophthora muscae</name>
    <dbReference type="NCBI Taxonomy" id="34485"/>
    <lineage>
        <taxon>Eukaryota</taxon>
        <taxon>Fungi</taxon>
        <taxon>Fungi incertae sedis</taxon>
        <taxon>Zoopagomycota</taxon>
        <taxon>Entomophthoromycotina</taxon>
        <taxon>Entomophthoromycetes</taxon>
        <taxon>Entomophthorales</taxon>
        <taxon>Entomophthoraceae</taxon>
        <taxon>Entomophthora</taxon>
    </lineage>
</organism>
<keyword evidence="2" id="KW-1185">Reference proteome</keyword>
<comment type="caution">
    <text evidence="1">The sequence shown here is derived from an EMBL/GenBank/DDBJ whole genome shotgun (WGS) entry which is preliminary data.</text>
</comment>
<dbReference type="Proteomes" id="UP001165960">
    <property type="component" value="Unassembled WGS sequence"/>
</dbReference>
<evidence type="ECO:0000313" key="2">
    <source>
        <dbReference type="Proteomes" id="UP001165960"/>
    </source>
</evidence>
<reference evidence="1" key="1">
    <citation type="submission" date="2022-04" db="EMBL/GenBank/DDBJ databases">
        <title>Genome of the entomopathogenic fungus Entomophthora muscae.</title>
        <authorList>
            <person name="Elya C."/>
            <person name="Lovett B.R."/>
            <person name="Lee E."/>
            <person name="Macias A.M."/>
            <person name="Hajek A.E."/>
            <person name="De Bivort B.L."/>
            <person name="Kasson M.T."/>
            <person name="De Fine Licht H.H."/>
            <person name="Stajich J.E."/>
        </authorList>
    </citation>
    <scope>NUCLEOTIDE SEQUENCE</scope>
    <source>
        <strain evidence="1">Berkeley</strain>
    </source>
</reference>
<gene>
    <name evidence="1" type="ORF">DSO57_1038108</name>
</gene>
<sequence length="75" mass="8613">METYERRLKMFQQTGIAGIHNKANRVLLDKLQEAQVHLHGFGQRSHGHSPKQSTQVPLSDSDIQGWVREKLSKCM</sequence>
<accession>A0ACC2TKU6</accession>